<reference evidence="5 6" key="1">
    <citation type="journal article" date="2014" name="Int. J. Syst. Evol. Microbiol.">
        <title>Complete genome sequence of Corynebacterium casei LMG S-19264T (=DSM 44701T), isolated from a smear-ripened cheese.</title>
        <authorList>
            <consortium name="US DOE Joint Genome Institute (JGI-PGF)"/>
            <person name="Walter F."/>
            <person name="Albersmeier A."/>
            <person name="Kalinowski J."/>
            <person name="Ruckert C."/>
        </authorList>
    </citation>
    <scope>NUCLEOTIDE SEQUENCE [LARGE SCALE GENOMIC DNA]</scope>
    <source>
        <strain evidence="5 6">CGMCC 1.12976</strain>
    </source>
</reference>
<dbReference type="GO" id="GO:0016787">
    <property type="term" value="F:hydrolase activity"/>
    <property type="evidence" value="ECO:0007669"/>
    <property type="project" value="UniProtKB-KW"/>
</dbReference>
<comment type="caution">
    <text evidence="5">The sequence shown here is derived from an EMBL/GenBank/DDBJ whole genome shotgun (WGS) entry which is preliminary data.</text>
</comment>
<dbReference type="SUPFAM" id="SSF53474">
    <property type="entry name" value="alpha/beta-Hydrolases"/>
    <property type="match status" value="1"/>
</dbReference>
<evidence type="ECO:0000313" key="6">
    <source>
        <dbReference type="Proteomes" id="UP000598775"/>
    </source>
</evidence>
<keyword evidence="2" id="KW-0378">Hydrolase</keyword>
<feature type="domain" description="Alpha/beta hydrolase fold-3" evidence="4">
    <location>
        <begin position="86"/>
        <end position="285"/>
    </location>
</feature>
<dbReference type="AlphaFoldDB" id="A0A917EY48"/>
<dbReference type="PROSITE" id="PS01174">
    <property type="entry name" value="LIPASE_GDXG_SER"/>
    <property type="match status" value="1"/>
</dbReference>
<comment type="similarity">
    <text evidence="1">Belongs to the 'GDXG' lipolytic enzyme family.</text>
</comment>
<dbReference type="InterPro" id="IPR050300">
    <property type="entry name" value="GDXG_lipolytic_enzyme"/>
</dbReference>
<dbReference type="EMBL" id="BMGP01000002">
    <property type="protein sequence ID" value="GGF21215.1"/>
    <property type="molecule type" value="Genomic_DNA"/>
</dbReference>
<gene>
    <name evidence="5" type="ORF">GCM10011399_13610</name>
</gene>
<dbReference type="InterPro" id="IPR029058">
    <property type="entry name" value="AB_hydrolase_fold"/>
</dbReference>
<accession>A0A917EY48</accession>
<dbReference type="InterPro" id="IPR033140">
    <property type="entry name" value="Lipase_GDXG_put_SER_AS"/>
</dbReference>
<dbReference type="RefSeq" id="WP_188675612.1">
    <property type="nucleotide sequence ID" value="NZ_BMGP01000002.1"/>
</dbReference>
<proteinExistence type="inferred from homology"/>
<dbReference type="PANTHER" id="PTHR48081:SF8">
    <property type="entry name" value="ALPHA_BETA HYDROLASE FOLD-3 DOMAIN-CONTAINING PROTEIN-RELATED"/>
    <property type="match status" value="1"/>
</dbReference>
<name>A0A917EY48_9MICO</name>
<evidence type="ECO:0000256" key="3">
    <source>
        <dbReference type="PROSITE-ProRule" id="PRU10038"/>
    </source>
</evidence>
<dbReference type="PANTHER" id="PTHR48081">
    <property type="entry name" value="AB HYDROLASE SUPERFAMILY PROTEIN C4A8.06C"/>
    <property type="match status" value="1"/>
</dbReference>
<evidence type="ECO:0000313" key="5">
    <source>
        <dbReference type="EMBL" id="GGF21215.1"/>
    </source>
</evidence>
<dbReference type="Gene3D" id="3.40.50.1820">
    <property type="entry name" value="alpha/beta hydrolase"/>
    <property type="match status" value="1"/>
</dbReference>
<evidence type="ECO:0000256" key="2">
    <source>
        <dbReference type="ARBA" id="ARBA00022801"/>
    </source>
</evidence>
<keyword evidence="6" id="KW-1185">Reference proteome</keyword>
<dbReference type="Proteomes" id="UP000598775">
    <property type="component" value="Unassembled WGS sequence"/>
</dbReference>
<dbReference type="InterPro" id="IPR013094">
    <property type="entry name" value="AB_hydrolase_3"/>
</dbReference>
<organism evidence="5 6">
    <name type="scientific">Subtercola lobariae</name>
    <dbReference type="NCBI Taxonomy" id="1588641"/>
    <lineage>
        <taxon>Bacteria</taxon>
        <taxon>Bacillati</taxon>
        <taxon>Actinomycetota</taxon>
        <taxon>Actinomycetes</taxon>
        <taxon>Micrococcales</taxon>
        <taxon>Microbacteriaceae</taxon>
        <taxon>Subtercola</taxon>
    </lineage>
</organism>
<dbReference type="Pfam" id="PF07859">
    <property type="entry name" value="Abhydrolase_3"/>
    <property type="match status" value="1"/>
</dbReference>
<evidence type="ECO:0000256" key="1">
    <source>
        <dbReference type="ARBA" id="ARBA00010515"/>
    </source>
</evidence>
<evidence type="ECO:0000259" key="4">
    <source>
        <dbReference type="Pfam" id="PF07859"/>
    </source>
</evidence>
<feature type="active site" evidence="3">
    <location>
        <position position="158"/>
    </location>
</feature>
<sequence>MSLSMTLTRGLLRLTPIRTATPEAMREAVAHRQPPAPVTRGLLKVAHVEELTVEGRPVIRLTPKHAPTRTGTGSATSTGTTAGTHLIYTHGGAFVFSILATHWQLLASIIEKTGVSITVPLYGLAPEHQFGEAYHVLDAIYDEAIARYGDRVFLSGDSAGGALALGQAIRARDAGKPRAAGIILFSPWVDATMSNPQVARLAPLDTMLGAAGLAEAGRWWAGAAGPKDSLVSPIFAELNDLPPVYTYQGDRDVLLADAKLLTKRIRAAGGQTELRIYRGGIHVFVGAPWTPEARRALRHVTSVLTAPALSD</sequence>
<protein>
    <submittedName>
        <fullName evidence="5">Esterase</fullName>
    </submittedName>
</protein>